<feature type="compositionally biased region" description="Gly residues" evidence="1">
    <location>
        <begin position="28"/>
        <end position="48"/>
    </location>
</feature>
<evidence type="ECO:0000313" key="2">
    <source>
        <dbReference type="EMBL" id="RQP21207.1"/>
    </source>
</evidence>
<dbReference type="Proteomes" id="UP000267464">
    <property type="component" value="Unassembled WGS sequence"/>
</dbReference>
<keyword evidence="3" id="KW-1185">Reference proteome</keyword>
<reference evidence="2 3" key="1">
    <citation type="submission" date="2018-08" db="EMBL/GenBank/DDBJ databases">
        <authorList>
            <person name="Khan S.A."/>
            <person name="Jeon C.O."/>
            <person name="Chun B.H."/>
            <person name="Jeong S.E."/>
        </authorList>
    </citation>
    <scope>NUCLEOTIDE SEQUENCE [LARGE SCALE GENOMIC DNA]</scope>
    <source>
        <strain evidence="2 3">S-16</strain>
    </source>
</reference>
<dbReference type="AlphaFoldDB" id="A0A3N7HGS4"/>
<sequence length="66" mass="6187">QRPAGAGHVPAEPGHGQHERGQRLHGDGAAGGAGGQPERGPAGAGQGLRGEHPGRGAAGGAAKATA</sequence>
<gene>
    <name evidence="2" type="ORF">DZC73_29045</name>
</gene>
<evidence type="ECO:0000313" key="3">
    <source>
        <dbReference type="Proteomes" id="UP000267464"/>
    </source>
</evidence>
<evidence type="ECO:0000256" key="1">
    <source>
        <dbReference type="SAM" id="MobiDB-lite"/>
    </source>
</evidence>
<name>A0A3N7HGS4_9BURK</name>
<dbReference type="EMBL" id="QUSW01000013">
    <property type="protein sequence ID" value="RQP21207.1"/>
    <property type="molecule type" value="Genomic_DNA"/>
</dbReference>
<feature type="region of interest" description="Disordered" evidence="1">
    <location>
        <begin position="1"/>
        <end position="66"/>
    </location>
</feature>
<accession>A0A3N7HGS4</accession>
<feature type="non-terminal residue" evidence="2">
    <location>
        <position position="1"/>
    </location>
</feature>
<protein>
    <submittedName>
        <fullName evidence="2">Uncharacterized protein</fullName>
    </submittedName>
</protein>
<organism evidence="2 3">
    <name type="scientific">Piscinibacter terrae</name>
    <dbReference type="NCBI Taxonomy" id="2496871"/>
    <lineage>
        <taxon>Bacteria</taxon>
        <taxon>Pseudomonadati</taxon>
        <taxon>Pseudomonadota</taxon>
        <taxon>Betaproteobacteria</taxon>
        <taxon>Burkholderiales</taxon>
        <taxon>Sphaerotilaceae</taxon>
        <taxon>Piscinibacter</taxon>
    </lineage>
</organism>
<comment type="caution">
    <text evidence="2">The sequence shown here is derived from an EMBL/GenBank/DDBJ whole genome shotgun (WGS) entry which is preliminary data.</text>
</comment>
<reference evidence="2 3" key="2">
    <citation type="submission" date="2018-12" db="EMBL/GenBank/DDBJ databases">
        <title>Rhizobacter gummiphilus sp. nov., a rubber-degrading bacterium isolated from the soil of a botanical garden in Japan.</title>
        <authorList>
            <person name="Shunsuke S.S."/>
        </authorList>
    </citation>
    <scope>NUCLEOTIDE SEQUENCE [LARGE SCALE GENOMIC DNA]</scope>
    <source>
        <strain evidence="2 3">S-16</strain>
    </source>
</reference>
<feature type="compositionally biased region" description="Basic and acidic residues" evidence="1">
    <location>
        <begin position="15"/>
        <end position="26"/>
    </location>
</feature>
<proteinExistence type="predicted"/>